<dbReference type="InterPro" id="IPR013083">
    <property type="entry name" value="Znf_RING/FYVE/PHD"/>
</dbReference>
<keyword evidence="2" id="KW-0479">Metal-binding</keyword>
<dbReference type="Pfam" id="PF24659">
    <property type="entry name" value="DUF7648"/>
    <property type="match status" value="1"/>
</dbReference>
<dbReference type="OrthoDB" id="79252at2759"/>
<accession>A0A835DR41</accession>
<evidence type="ECO:0000313" key="8">
    <source>
        <dbReference type="EMBL" id="KAF8413398.1"/>
    </source>
</evidence>
<evidence type="ECO:0000256" key="4">
    <source>
        <dbReference type="ARBA" id="ARBA00022833"/>
    </source>
</evidence>
<evidence type="ECO:0000313" key="9">
    <source>
        <dbReference type="Proteomes" id="UP000655225"/>
    </source>
</evidence>
<dbReference type="PANTHER" id="PTHR14571:SF9">
    <property type="entry name" value="HISTONE-LYSINE N-METHYLTRANSFERASE SET-26-RELATED"/>
    <property type="match status" value="1"/>
</dbReference>
<dbReference type="PANTHER" id="PTHR14571">
    <property type="entry name" value="HISTONE-LYSINE N-METHYLTRANSFERASE SET-26-RELATED"/>
    <property type="match status" value="1"/>
</dbReference>
<keyword evidence="9" id="KW-1185">Reference proteome</keyword>
<keyword evidence="3" id="KW-0863">Zinc-finger</keyword>
<name>A0A835DR41_TETSI</name>
<comment type="subcellular location">
    <subcellularLocation>
        <location evidence="1">Nucleus</location>
    </subcellularLocation>
</comment>
<feature type="domain" description="Zinc finger PHD-type" evidence="7">
    <location>
        <begin position="20"/>
        <end position="63"/>
    </location>
</feature>
<dbReference type="OMA" id="DWVDESW"/>
<feature type="compositionally biased region" description="Basic and acidic residues" evidence="6">
    <location>
        <begin position="246"/>
        <end position="274"/>
    </location>
</feature>
<dbReference type="InterPro" id="IPR056065">
    <property type="entry name" value="DUF7648"/>
</dbReference>
<gene>
    <name evidence="8" type="ORF">HHK36_001379</name>
</gene>
<comment type="caution">
    <text evidence="8">The sequence shown here is derived from an EMBL/GenBank/DDBJ whole genome shotgun (WGS) entry which is preliminary data.</text>
</comment>
<evidence type="ECO:0000256" key="6">
    <source>
        <dbReference type="SAM" id="MobiDB-lite"/>
    </source>
</evidence>
<organism evidence="8 9">
    <name type="scientific">Tetracentron sinense</name>
    <name type="common">Spur-leaf</name>
    <dbReference type="NCBI Taxonomy" id="13715"/>
    <lineage>
        <taxon>Eukaryota</taxon>
        <taxon>Viridiplantae</taxon>
        <taxon>Streptophyta</taxon>
        <taxon>Embryophyta</taxon>
        <taxon>Tracheophyta</taxon>
        <taxon>Spermatophyta</taxon>
        <taxon>Magnoliopsida</taxon>
        <taxon>Trochodendrales</taxon>
        <taxon>Trochodendraceae</taxon>
        <taxon>Tetracentron</taxon>
    </lineage>
</organism>
<dbReference type="SUPFAM" id="SSF57903">
    <property type="entry name" value="FYVE/PHD zinc finger"/>
    <property type="match status" value="1"/>
</dbReference>
<evidence type="ECO:0000256" key="5">
    <source>
        <dbReference type="ARBA" id="ARBA00023242"/>
    </source>
</evidence>
<feature type="region of interest" description="Disordered" evidence="6">
    <location>
        <begin position="223"/>
        <end position="294"/>
    </location>
</feature>
<dbReference type="SMART" id="SM00249">
    <property type="entry name" value="PHD"/>
    <property type="match status" value="1"/>
</dbReference>
<dbReference type="Proteomes" id="UP000655225">
    <property type="component" value="Unassembled WGS sequence"/>
</dbReference>
<dbReference type="GO" id="GO:0008270">
    <property type="term" value="F:zinc ion binding"/>
    <property type="evidence" value="ECO:0007669"/>
    <property type="project" value="UniProtKB-KW"/>
</dbReference>
<dbReference type="InterPro" id="IPR019786">
    <property type="entry name" value="Zinc_finger_PHD-type_CS"/>
</dbReference>
<feature type="region of interest" description="Disordered" evidence="6">
    <location>
        <begin position="1150"/>
        <end position="1187"/>
    </location>
</feature>
<proteinExistence type="predicted"/>
<sequence length="1187" mass="130542">MKGLSSDPPDDWGDDTWTVECICGVNFDDGEEMVDCDECGVWVHTRCSRFVKGETSFTCQKCKGEKNRDNSEETEVAQLLVELPTKTIRMDNLYPRHSFRLWADVPIEEKVHVQGVPGGDPALFQGLSSVFNPELWKCGGYVPKKFNFQYREFPCWDGKREVDARAVEENENPVDRGAGVLFSLSKEIVSAIPLETFIGLRAGCESKPTPKEMKWEGKDLNVGHVQNGMKRERNQLRPFGVHSGKGKKEGLEGPKSKDPSGNEKARGADKEANNIKRVASTPANDAQKSEFHEDGGFKVAKTRFQDTRNEERNDAVLPEPVSDGCLEATSNVDKPKIAKAHSSGGFSHDTSRHIFPILTVFKEDKVDNRVPTRTETDIVVSLLESNDVRSFALKHEDVNMAFDGLDHLNEERGDPGEFDGGSSSAAMDFQKSKPPVGELLGAALGVPDNQMRQDSSVSLISIQPYVEVKSEANDDHPRSYSDLPCSPRSDVKLDDTKYLAKHSGRSTAAHLSENLQVHVTVVSSVPSSDPKAQDVDGESEAVSELHSDKIAELSGESCWHEQELEDSGEALTMLEENGSKLAEEPSKFEVIDPSPTAPLNQHKVVVGVGKSSSTTVMIPKSVSGICKSSGTSASTNTQRPIYSTKQRVKVNTHANLKKGPAVSDMVKDDFRHEMSRKTTKEHRKASTLPALNASLANRISHASVSKRTLSDTKEQALNTSSRASLTQNIAVSSACGEFGSSLQTQSASHVQNKTTMSGFSLKAEKFNPLSSQPRCKVNHSPSMHPPAPLNTSATLSDEEVSAELLLPFITILLGKATSHVVSLFWQLALLLHQELNSSPRVPRVPRLCHTGSIPQLASPTVTSMLVKRLPSSAGKDRILVSRRRNIADASSDYSCSSHELTDETKKMDRIPSSPDRRRQDPVCTTDSCSKREAGSGSPAIVHSVKKNLPLVSTISNGGPSSSTEVNNQNFPSILHSPKSILDDDTGTIVGPAPRTLPGLIDEIMSKGSPMTYEELCNAVLPHWHNLRKHNGDRYAYTSHSQAVLDCLRNRNEWAQLVDRGPKTNASRKRRKVDAEPPIANLEENEHGKCRTLKEVERKSVEPHREDFPKGKRKVRKRRRLALQGRGIKDVRKRQNAEALTDEDLSLFSHSSEEGTECIFSEDESHGARMRLVRSEASTSSDEMETGS</sequence>
<feature type="compositionally biased region" description="Basic and acidic residues" evidence="6">
    <location>
        <begin position="899"/>
        <end position="920"/>
    </location>
</feature>
<dbReference type="PROSITE" id="PS01359">
    <property type="entry name" value="ZF_PHD_1"/>
    <property type="match status" value="1"/>
</dbReference>
<evidence type="ECO:0000256" key="1">
    <source>
        <dbReference type="ARBA" id="ARBA00004123"/>
    </source>
</evidence>
<evidence type="ECO:0000259" key="7">
    <source>
        <dbReference type="SMART" id="SM00249"/>
    </source>
</evidence>
<dbReference type="InterPro" id="IPR011011">
    <property type="entry name" value="Znf_FYVE_PHD"/>
</dbReference>
<dbReference type="GO" id="GO:0005634">
    <property type="term" value="C:nucleus"/>
    <property type="evidence" value="ECO:0007669"/>
    <property type="project" value="UniProtKB-SubCell"/>
</dbReference>
<dbReference type="InterPro" id="IPR001965">
    <property type="entry name" value="Znf_PHD"/>
</dbReference>
<protein>
    <recommendedName>
        <fullName evidence="7">Zinc finger PHD-type domain-containing protein</fullName>
    </recommendedName>
</protein>
<feature type="region of interest" description="Disordered" evidence="6">
    <location>
        <begin position="891"/>
        <end position="941"/>
    </location>
</feature>
<dbReference type="EMBL" id="JABCRI010000001">
    <property type="protein sequence ID" value="KAF8413398.1"/>
    <property type="molecule type" value="Genomic_DNA"/>
</dbReference>
<keyword evidence="4" id="KW-0862">Zinc</keyword>
<dbReference type="Gene3D" id="3.30.40.10">
    <property type="entry name" value="Zinc/RING finger domain, C3HC4 (zinc finger)"/>
    <property type="match status" value="1"/>
</dbReference>
<evidence type="ECO:0000256" key="3">
    <source>
        <dbReference type="ARBA" id="ARBA00022771"/>
    </source>
</evidence>
<dbReference type="AlphaFoldDB" id="A0A835DR41"/>
<reference evidence="8 9" key="1">
    <citation type="submission" date="2020-04" db="EMBL/GenBank/DDBJ databases">
        <title>Plant Genome Project.</title>
        <authorList>
            <person name="Zhang R.-G."/>
        </authorList>
    </citation>
    <scope>NUCLEOTIDE SEQUENCE [LARGE SCALE GENOMIC DNA]</scope>
    <source>
        <strain evidence="8">YNK0</strain>
        <tissue evidence="8">Leaf</tissue>
    </source>
</reference>
<evidence type="ECO:0000256" key="2">
    <source>
        <dbReference type="ARBA" id="ARBA00022723"/>
    </source>
</evidence>
<keyword evidence="5" id="KW-0539">Nucleus</keyword>